<feature type="transmembrane region" description="Helical" evidence="9">
    <location>
        <begin position="33"/>
        <end position="50"/>
    </location>
</feature>
<dbReference type="EC" id="2.7.13.3" evidence="2"/>
<evidence type="ECO:0000256" key="2">
    <source>
        <dbReference type="ARBA" id="ARBA00012438"/>
    </source>
</evidence>
<gene>
    <name evidence="12" type="ORF">ACIBG2_51575</name>
</gene>
<feature type="domain" description="Signal transduction histidine kinase subgroup 3 dimerisation and phosphoacceptor" evidence="11">
    <location>
        <begin position="193"/>
        <end position="258"/>
    </location>
</feature>
<evidence type="ECO:0000256" key="9">
    <source>
        <dbReference type="SAM" id="Phobius"/>
    </source>
</evidence>
<feature type="transmembrane region" description="Helical" evidence="9">
    <location>
        <begin position="98"/>
        <end position="113"/>
    </location>
</feature>
<comment type="caution">
    <text evidence="12">The sequence shown here is derived from an EMBL/GenBank/DDBJ whole genome shotgun (WGS) entry which is preliminary data.</text>
</comment>
<dbReference type="Gene3D" id="1.20.5.1930">
    <property type="match status" value="1"/>
</dbReference>
<evidence type="ECO:0000256" key="4">
    <source>
        <dbReference type="ARBA" id="ARBA00022679"/>
    </source>
</evidence>
<keyword evidence="9" id="KW-1133">Transmembrane helix</keyword>
<evidence type="ECO:0000256" key="6">
    <source>
        <dbReference type="ARBA" id="ARBA00022777"/>
    </source>
</evidence>
<dbReference type="InterPro" id="IPR011712">
    <property type="entry name" value="Sig_transdc_His_kin_sub3_dim/P"/>
</dbReference>
<evidence type="ECO:0000256" key="7">
    <source>
        <dbReference type="ARBA" id="ARBA00022840"/>
    </source>
</evidence>
<evidence type="ECO:0000256" key="3">
    <source>
        <dbReference type="ARBA" id="ARBA00022553"/>
    </source>
</evidence>
<dbReference type="Gene3D" id="3.30.565.10">
    <property type="entry name" value="Histidine kinase-like ATPase, C-terminal domain"/>
    <property type="match status" value="1"/>
</dbReference>
<keyword evidence="3" id="KW-0597">Phosphoprotein</keyword>
<dbReference type="CDD" id="cd16917">
    <property type="entry name" value="HATPase_UhpB-NarQ-NarX-like"/>
    <property type="match status" value="1"/>
</dbReference>
<dbReference type="PANTHER" id="PTHR24421">
    <property type="entry name" value="NITRATE/NITRITE SENSOR PROTEIN NARX-RELATED"/>
    <property type="match status" value="1"/>
</dbReference>
<evidence type="ECO:0000313" key="12">
    <source>
        <dbReference type="EMBL" id="MFI6505896.1"/>
    </source>
</evidence>
<dbReference type="SUPFAM" id="SSF55874">
    <property type="entry name" value="ATPase domain of HSP90 chaperone/DNA topoisomerase II/histidine kinase"/>
    <property type="match status" value="1"/>
</dbReference>
<evidence type="ECO:0000259" key="10">
    <source>
        <dbReference type="Pfam" id="PF02518"/>
    </source>
</evidence>
<keyword evidence="9" id="KW-0472">Membrane</keyword>
<dbReference type="InterPro" id="IPR036890">
    <property type="entry name" value="HATPase_C_sf"/>
</dbReference>
<protein>
    <recommendedName>
        <fullName evidence="2">histidine kinase</fullName>
        <ecNumber evidence="2">2.7.13.3</ecNumber>
    </recommendedName>
</protein>
<dbReference type="InterPro" id="IPR050482">
    <property type="entry name" value="Sensor_HK_TwoCompSys"/>
</dbReference>
<sequence length="401" mass="42186">MPEAEPSTLRTDLLTLRPQPMPPMSWPRALRRLPHVLIVLGAIALSLTGADDAARLLAGAHAATIVAALRWPVPAWWLSLGFLVTIAAAHPPTPDNELWAWFVHGAVLFLLSLRVRPAAAATAAALSAAVAVALKLAGLPFGPWLLVLVACALFAAASFVGAMGRARREDRARLNAQVAATAQERAQRTVLEERTRIARELHDVVAHHMSVISIKAEAAPYRVQDPPAELVTEFAAIRANALEGLAELRRLLDLLRADTAAESTAPQPSLAQLDTLVENVRAAGLRVSVRVEGPARPLAPGLELSAYRIIQEALSNALRHAPGAAASVGLFYQDTALGVRVHTGAVKHPAPPAPGAGHGLTGMRERAAMLGGDLTAGPTPDGGYEVTAVLPLAPMEKDTAA</sequence>
<keyword evidence="13" id="KW-1185">Reference proteome</keyword>
<dbReference type="RefSeq" id="WP_397092335.1">
    <property type="nucleotide sequence ID" value="NZ_JBITGY010000026.1"/>
</dbReference>
<feature type="transmembrane region" description="Helical" evidence="9">
    <location>
        <begin position="62"/>
        <end position="86"/>
    </location>
</feature>
<keyword evidence="9" id="KW-0812">Transmembrane</keyword>
<evidence type="ECO:0000256" key="5">
    <source>
        <dbReference type="ARBA" id="ARBA00022741"/>
    </source>
</evidence>
<keyword evidence="8" id="KW-0902">Two-component regulatory system</keyword>
<comment type="catalytic activity">
    <reaction evidence="1">
        <text>ATP + protein L-histidine = ADP + protein N-phospho-L-histidine.</text>
        <dbReference type="EC" id="2.7.13.3"/>
    </reaction>
</comment>
<evidence type="ECO:0000256" key="1">
    <source>
        <dbReference type="ARBA" id="ARBA00000085"/>
    </source>
</evidence>
<feature type="domain" description="Histidine kinase/HSP90-like ATPase" evidence="10">
    <location>
        <begin position="303"/>
        <end position="393"/>
    </location>
</feature>
<dbReference type="InterPro" id="IPR003594">
    <property type="entry name" value="HATPase_dom"/>
</dbReference>
<keyword evidence="4" id="KW-0808">Transferase</keyword>
<evidence type="ECO:0000259" key="11">
    <source>
        <dbReference type="Pfam" id="PF07730"/>
    </source>
</evidence>
<dbReference type="Pfam" id="PF07730">
    <property type="entry name" value="HisKA_3"/>
    <property type="match status" value="1"/>
</dbReference>
<dbReference type="GO" id="GO:0016301">
    <property type="term" value="F:kinase activity"/>
    <property type="evidence" value="ECO:0007669"/>
    <property type="project" value="UniProtKB-KW"/>
</dbReference>
<dbReference type="PANTHER" id="PTHR24421:SF10">
    <property type="entry name" value="NITRATE_NITRITE SENSOR PROTEIN NARQ"/>
    <property type="match status" value="1"/>
</dbReference>
<keyword evidence="6 12" id="KW-0418">Kinase</keyword>
<evidence type="ECO:0000256" key="8">
    <source>
        <dbReference type="ARBA" id="ARBA00023012"/>
    </source>
</evidence>
<dbReference type="Pfam" id="PF02518">
    <property type="entry name" value="HATPase_c"/>
    <property type="match status" value="1"/>
</dbReference>
<accession>A0ABW7ZCM9</accession>
<reference evidence="12 13" key="1">
    <citation type="submission" date="2024-10" db="EMBL/GenBank/DDBJ databases">
        <title>The Natural Products Discovery Center: Release of the First 8490 Sequenced Strains for Exploring Actinobacteria Biosynthetic Diversity.</title>
        <authorList>
            <person name="Kalkreuter E."/>
            <person name="Kautsar S.A."/>
            <person name="Yang D."/>
            <person name="Bader C.D."/>
            <person name="Teijaro C.N."/>
            <person name="Fluegel L."/>
            <person name="Davis C.M."/>
            <person name="Simpson J.R."/>
            <person name="Lauterbach L."/>
            <person name="Steele A.D."/>
            <person name="Gui C."/>
            <person name="Meng S."/>
            <person name="Li G."/>
            <person name="Viehrig K."/>
            <person name="Ye F."/>
            <person name="Su P."/>
            <person name="Kiefer A.F."/>
            <person name="Nichols A."/>
            <person name="Cepeda A.J."/>
            <person name="Yan W."/>
            <person name="Fan B."/>
            <person name="Jiang Y."/>
            <person name="Adhikari A."/>
            <person name="Zheng C.-J."/>
            <person name="Schuster L."/>
            <person name="Cowan T.M."/>
            <person name="Smanski M.J."/>
            <person name="Chevrette M.G."/>
            <person name="De Carvalho L.P.S."/>
            <person name="Shen B."/>
        </authorList>
    </citation>
    <scope>NUCLEOTIDE SEQUENCE [LARGE SCALE GENOMIC DNA]</scope>
    <source>
        <strain evidence="12 13">NPDC050545</strain>
    </source>
</reference>
<dbReference type="EMBL" id="JBITGY010000026">
    <property type="protein sequence ID" value="MFI6505896.1"/>
    <property type="molecule type" value="Genomic_DNA"/>
</dbReference>
<name>A0ABW7ZCM9_9ACTN</name>
<feature type="transmembrane region" description="Helical" evidence="9">
    <location>
        <begin position="144"/>
        <end position="164"/>
    </location>
</feature>
<proteinExistence type="predicted"/>
<keyword evidence="5" id="KW-0547">Nucleotide-binding</keyword>
<evidence type="ECO:0000313" key="13">
    <source>
        <dbReference type="Proteomes" id="UP001612741"/>
    </source>
</evidence>
<dbReference type="Proteomes" id="UP001612741">
    <property type="component" value="Unassembled WGS sequence"/>
</dbReference>
<organism evidence="12 13">
    <name type="scientific">Nonomuraea typhae</name>
    <dbReference type="NCBI Taxonomy" id="2603600"/>
    <lineage>
        <taxon>Bacteria</taxon>
        <taxon>Bacillati</taxon>
        <taxon>Actinomycetota</taxon>
        <taxon>Actinomycetes</taxon>
        <taxon>Streptosporangiales</taxon>
        <taxon>Streptosporangiaceae</taxon>
        <taxon>Nonomuraea</taxon>
    </lineage>
</organism>
<keyword evidence="7" id="KW-0067">ATP-binding</keyword>